<protein>
    <submittedName>
        <fullName evidence="1">Uncharacterized protein</fullName>
    </submittedName>
</protein>
<organism evidence="1">
    <name type="scientific">Florenciella sp. virus SA2</name>
    <dbReference type="NCBI Taxonomy" id="3240092"/>
    <lineage>
        <taxon>Viruses</taxon>
    </lineage>
</organism>
<evidence type="ECO:0000313" key="1">
    <source>
        <dbReference type="EMBL" id="XDO02375.1"/>
    </source>
</evidence>
<sequence length="216" mass="24822">MDSSIEYEKTIIFCVIGDKIEHQFLRSWTEIVGYCIINKIKPILTTRNVDNFVSKTQLLMPTSETNAPFGNKIEYDYVIFISTSAICSIESLNTILGLNKDIVSGFSLNKTNLDKTNYIVHFNHNSGENNNYDEVENAKRLLNNDQKLIKVDYVDFNLLCIKSGVLEQIKLPWFNYDGKTNDITGEVYFCNKCKENGIDILVNLETFIPCEKKLIY</sequence>
<dbReference type="EMBL" id="PP542043">
    <property type="protein sequence ID" value="XDO02375.1"/>
    <property type="molecule type" value="Genomic_DNA"/>
</dbReference>
<proteinExistence type="predicted"/>
<accession>A0AB39JET3</accession>
<name>A0AB39JET3_9VIRU</name>
<reference evidence="1" key="1">
    <citation type="submission" date="2024-03" db="EMBL/GenBank/DDBJ databases">
        <title>Eukaryotic viruses encode the ribosomal protein eL40.</title>
        <authorList>
            <person name="Thomy J."/>
            <person name="Schvarcz C.R."/>
            <person name="McBeain K.A."/>
            <person name="Edwards K.F."/>
            <person name="Steward G.F."/>
        </authorList>
    </citation>
    <scope>NUCLEOTIDE SEQUENCE</scope>
    <source>
        <strain evidence="1">FloV-SA2</strain>
    </source>
</reference>
<gene>
    <name evidence="1" type="ORF">FloV-SA2_00561</name>
</gene>